<keyword evidence="3" id="KW-1185">Reference proteome</keyword>
<gene>
    <name evidence="2" type="ORF">CSKR_203236</name>
</gene>
<evidence type="ECO:0000256" key="1">
    <source>
        <dbReference type="SAM" id="MobiDB-lite"/>
    </source>
</evidence>
<name>A0A8T1M8M8_CLOSI</name>
<protein>
    <submittedName>
        <fullName evidence="2">Uncharacterized protein</fullName>
    </submittedName>
</protein>
<organism evidence="2 3">
    <name type="scientific">Clonorchis sinensis</name>
    <name type="common">Chinese liver fluke</name>
    <dbReference type="NCBI Taxonomy" id="79923"/>
    <lineage>
        <taxon>Eukaryota</taxon>
        <taxon>Metazoa</taxon>
        <taxon>Spiralia</taxon>
        <taxon>Lophotrochozoa</taxon>
        <taxon>Platyhelminthes</taxon>
        <taxon>Trematoda</taxon>
        <taxon>Digenea</taxon>
        <taxon>Opisthorchiida</taxon>
        <taxon>Opisthorchiata</taxon>
        <taxon>Opisthorchiidae</taxon>
        <taxon>Clonorchis</taxon>
    </lineage>
</organism>
<dbReference type="Proteomes" id="UP000286415">
    <property type="component" value="Unassembled WGS sequence"/>
</dbReference>
<feature type="compositionally biased region" description="Polar residues" evidence="1">
    <location>
        <begin position="112"/>
        <end position="122"/>
    </location>
</feature>
<feature type="region of interest" description="Disordered" evidence="1">
    <location>
        <begin position="100"/>
        <end position="122"/>
    </location>
</feature>
<reference evidence="2 3" key="2">
    <citation type="journal article" date="2021" name="Genomics">
        <title>High-quality reference genome for Clonorchis sinensis.</title>
        <authorList>
            <person name="Young N.D."/>
            <person name="Stroehlein A.J."/>
            <person name="Kinkar L."/>
            <person name="Wang T."/>
            <person name="Sohn W.M."/>
            <person name="Chang B.C.H."/>
            <person name="Kaur P."/>
            <person name="Weisz D."/>
            <person name="Dudchenko O."/>
            <person name="Aiden E.L."/>
            <person name="Korhonen P.K."/>
            <person name="Gasser R.B."/>
        </authorList>
    </citation>
    <scope>NUCLEOTIDE SEQUENCE [LARGE SCALE GENOMIC DNA]</scope>
    <source>
        <strain evidence="2">Cs-k2</strain>
    </source>
</reference>
<evidence type="ECO:0000313" key="2">
    <source>
        <dbReference type="EMBL" id="KAG5445503.1"/>
    </source>
</evidence>
<dbReference type="EMBL" id="NIRI02000056">
    <property type="protein sequence ID" value="KAG5445503.1"/>
    <property type="molecule type" value="Genomic_DNA"/>
</dbReference>
<reference evidence="2 3" key="1">
    <citation type="journal article" date="2018" name="Biotechnol. Adv.">
        <title>Improved genomic resources and new bioinformatic workflow for the carcinogenic parasite Clonorchis sinensis: Biotechnological implications.</title>
        <authorList>
            <person name="Wang D."/>
            <person name="Korhonen P.K."/>
            <person name="Gasser R.B."/>
            <person name="Young N.D."/>
        </authorList>
    </citation>
    <scope>NUCLEOTIDE SEQUENCE [LARGE SCALE GENOMIC DNA]</scope>
    <source>
        <strain evidence="2">Cs-k2</strain>
    </source>
</reference>
<accession>A0A8T1M8M8</accession>
<dbReference type="OrthoDB" id="6266434at2759"/>
<dbReference type="AlphaFoldDB" id="A0A8T1M8M8"/>
<comment type="caution">
    <text evidence="2">The sequence shown here is derived from an EMBL/GenBank/DDBJ whole genome shotgun (WGS) entry which is preliminary data.</text>
</comment>
<sequence length="219" mass="23610">MFHSHHPARDFSLSIPIPDAMCPDLGTVTTAEPVSQSNRTRGFTQAAYSTPDNVFDNKEKQLREMEENARTQTSSDHLRQGCEETANYRTEVHFVVVDQRNPASHTGDDDNSQTVDSKPQQTKMAVDANLNAQMGMGTTHTVNPDTVVNESEGSVVISPAGHAEDVVYQADPGSITSSNSTLVGTKTSAATINNSGDRHPIVGQIRLNLANSGGEVIYV</sequence>
<proteinExistence type="predicted"/>
<evidence type="ECO:0000313" key="3">
    <source>
        <dbReference type="Proteomes" id="UP000286415"/>
    </source>
</evidence>